<proteinExistence type="inferred from homology"/>
<keyword evidence="2 5" id="KW-0489">Methyltransferase</keyword>
<dbReference type="EMBL" id="VFOQ01000001">
    <property type="protein sequence ID" value="TQL59034.1"/>
    <property type="molecule type" value="Genomic_DNA"/>
</dbReference>
<evidence type="ECO:0000256" key="4">
    <source>
        <dbReference type="ARBA" id="ARBA00022691"/>
    </source>
</evidence>
<gene>
    <name evidence="5" type="primary">tam</name>
    <name evidence="7" type="ORF">FB474_0379</name>
</gene>
<dbReference type="PANTHER" id="PTHR43861:SF1">
    <property type="entry name" value="TRANS-ACONITATE 2-METHYLTRANSFERASE"/>
    <property type="match status" value="1"/>
</dbReference>
<evidence type="ECO:0000313" key="7">
    <source>
        <dbReference type="EMBL" id="TQL59034.1"/>
    </source>
</evidence>
<keyword evidence="3 5" id="KW-0808">Transferase</keyword>
<dbReference type="InterPro" id="IPR023506">
    <property type="entry name" value="Trans-aconitate_MeTrfase"/>
</dbReference>
<dbReference type="Proteomes" id="UP000319514">
    <property type="component" value="Unassembled WGS sequence"/>
</dbReference>
<evidence type="ECO:0000256" key="3">
    <source>
        <dbReference type="ARBA" id="ARBA00022679"/>
    </source>
</evidence>
<dbReference type="GO" id="GO:0030798">
    <property type="term" value="F:trans-aconitate 2-methyltransferase activity"/>
    <property type="evidence" value="ECO:0007669"/>
    <property type="project" value="UniProtKB-UniRule"/>
</dbReference>
<sequence length="269" mass="29381">MTPARPVTWDPAQYAVFEDHRSRPFADLLARVRVQDPRLVVDLGCGSGALTLGLAQRWPAARVVGVDTSPQMLEQARAGDPEGRVEWVGADVADWEPPTGIDLLVTNATLQWVPGHLELITRWVGALAPGGWFAMQVPGNFEAPSHRLLRETAAAAPRSTELLAALRHGAPVAEPAAYTALLAGLGCAVDVWETTYQQVLDPAGEQDCPVLEWTKGTALRPVLDVLTGAQERAEFLQAYADRLREAYPRQDFGTLFPFRRIFAVARTRA</sequence>
<accession>A0A542ZFC8</accession>
<comment type="function">
    <text evidence="5">Catalyzes the S-adenosylmethionine monomethyl esterification of trans-aconitate.</text>
</comment>
<reference evidence="7 8" key="1">
    <citation type="submission" date="2019-06" db="EMBL/GenBank/DDBJ databases">
        <title>Sequencing the genomes of 1000 actinobacteria strains.</title>
        <authorList>
            <person name="Klenk H.-P."/>
        </authorList>
    </citation>
    <scope>NUCLEOTIDE SEQUENCE [LARGE SCALE GENOMIC DNA]</scope>
    <source>
        <strain evidence="7 8">DSM 18082</strain>
    </source>
</reference>
<dbReference type="RefSeq" id="WP_141787105.1">
    <property type="nucleotide sequence ID" value="NZ_BAAAKX010000009.1"/>
</dbReference>
<dbReference type="InterPro" id="IPR023149">
    <property type="entry name" value="Trans_acon_MeTrfase_C"/>
</dbReference>
<dbReference type="Gene3D" id="3.40.50.150">
    <property type="entry name" value="Vaccinia Virus protein VP39"/>
    <property type="match status" value="1"/>
</dbReference>
<name>A0A542ZFC8_9MICO</name>
<comment type="caution">
    <text evidence="7">The sequence shown here is derived from an EMBL/GenBank/DDBJ whole genome shotgun (WGS) entry which is preliminary data.</text>
</comment>
<dbReference type="OrthoDB" id="9795085at2"/>
<comment type="catalytic activity">
    <reaction evidence="5">
        <text>trans-aconitate + S-adenosyl-L-methionine = (E)-3-(methoxycarbonyl)pent-2-enedioate + S-adenosyl-L-homocysteine</text>
        <dbReference type="Rhea" id="RHEA:14969"/>
        <dbReference type="ChEBI" id="CHEBI:15708"/>
        <dbReference type="ChEBI" id="CHEBI:57470"/>
        <dbReference type="ChEBI" id="CHEBI:57856"/>
        <dbReference type="ChEBI" id="CHEBI:59789"/>
        <dbReference type="EC" id="2.1.1.144"/>
    </reaction>
</comment>
<evidence type="ECO:0000256" key="2">
    <source>
        <dbReference type="ARBA" id="ARBA00022603"/>
    </source>
</evidence>
<keyword evidence="8" id="KW-1185">Reference proteome</keyword>
<feature type="domain" description="Methyltransferase" evidence="6">
    <location>
        <begin position="40"/>
        <end position="131"/>
    </location>
</feature>
<dbReference type="CDD" id="cd02440">
    <property type="entry name" value="AdoMet_MTases"/>
    <property type="match status" value="1"/>
</dbReference>
<dbReference type="SUPFAM" id="SSF53335">
    <property type="entry name" value="S-adenosyl-L-methionine-dependent methyltransferases"/>
    <property type="match status" value="1"/>
</dbReference>
<comment type="similarity">
    <text evidence="5">Belongs to the methyltransferase superfamily. Tam family.</text>
</comment>
<dbReference type="GO" id="GO:0032259">
    <property type="term" value="P:methylation"/>
    <property type="evidence" value="ECO:0007669"/>
    <property type="project" value="UniProtKB-KW"/>
</dbReference>
<evidence type="ECO:0000256" key="5">
    <source>
        <dbReference type="HAMAP-Rule" id="MF_00560"/>
    </source>
</evidence>
<keyword evidence="1 5" id="KW-0963">Cytoplasm</keyword>
<evidence type="ECO:0000313" key="8">
    <source>
        <dbReference type="Proteomes" id="UP000319514"/>
    </source>
</evidence>
<dbReference type="Gene3D" id="1.10.150.290">
    <property type="entry name" value="S-adenosyl-L-methionine-dependent methyltransferases"/>
    <property type="match status" value="1"/>
</dbReference>
<keyword evidence="4 5" id="KW-0949">S-adenosyl-L-methionine</keyword>
<protein>
    <recommendedName>
        <fullName evidence="5">Trans-aconitate 2-methyltransferase</fullName>
        <ecNumber evidence="5">2.1.1.144</ecNumber>
    </recommendedName>
</protein>
<comment type="subcellular location">
    <subcellularLocation>
        <location evidence="5">Cytoplasm</location>
    </subcellularLocation>
</comment>
<dbReference type="AlphaFoldDB" id="A0A542ZFC8"/>
<evidence type="ECO:0000256" key="1">
    <source>
        <dbReference type="ARBA" id="ARBA00022490"/>
    </source>
</evidence>
<dbReference type="EC" id="2.1.1.144" evidence="5"/>
<dbReference type="Pfam" id="PF13649">
    <property type="entry name" value="Methyltransf_25"/>
    <property type="match status" value="1"/>
</dbReference>
<organism evidence="7 8">
    <name type="scientific">Oryzihumus leptocrescens</name>
    <dbReference type="NCBI Taxonomy" id="297536"/>
    <lineage>
        <taxon>Bacteria</taxon>
        <taxon>Bacillati</taxon>
        <taxon>Actinomycetota</taxon>
        <taxon>Actinomycetes</taxon>
        <taxon>Micrococcales</taxon>
        <taxon>Intrasporangiaceae</taxon>
        <taxon>Oryzihumus</taxon>
    </lineage>
</organism>
<evidence type="ECO:0000259" key="6">
    <source>
        <dbReference type="Pfam" id="PF13649"/>
    </source>
</evidence>
<dbReference type="GO" id="GO:0005737">
    <property type="term" value="C:cytoplasm"/>
    <property type="evidence" value="ECO:0007669"/>
    <property type="project" value="UniProtKB-SubCell"/>
</dbReference>
<dbReference type="InterPro" id="IPR041698">
    <property type="entry name" value="Methyltransf_25"/>
</dbReference>
<dbReference type="PANTHER" id="PTHR43861">
    <property type="entry name" value="TRANS-ACONITATE 2-METHYLTRANSFERASE-RELATED"/>
    <property type="match status" value="1"/>
</dbReference>
<dbReference type="InterPro" id="IPR029063">
    <property type="entry name" value="SAM-dependent_MTases_sf"/>
</dbReference>
<dbReference type="HAMAP" id="MF_00560">
    <property type="entry name" value="Tran_acon_Me_trans"/>
    <property type="match status" value="1"/>
</dbReference>